<proteinExistence type="predicted"/>
<evidence type="ECO:0000256" key="1">
    <source>
        <dbReference type="SAM" id="SignalP"/>
    </source>
</evidence>
<protein>
    <recommendedName>
        <fullName evidence="3">Secreted protein</fullName>
    </recommendedName>
</protein>
<organism evidence="2">
    <name type="scientific">Rhizophora mucronata</name>
    <name type="common">Asiatic mangrove</name>
    <dbReference type="NCBI Taxonomy" id="61149"/>
    <lineage>
        <taxon>Eukaryota</taxon>
        <taxon>Viridiplantae</taxon>
        <taxon>Streptophyta</taxon>
        <taxon>Embryophyta</taxon>
        <taxon>Tracheophyta</taxon>
        <taxon>Spermatophyta</taxon>
        <taxon>Magnoliopsida</taxon>
        <taxon>eudicotyledons</taxon>
        <taxon>Gunneridae</taxon>
        <taxon>Pentapetalae</taxon>
        <taxon>rosids</taxon>
        <taxon>fabids</taxon>
        <taxon>Malpighiales</taxon>
        <taxon>Rhizophoraceae</taxon>
        <taxon>Rhizophora</taxon>
    </lineage>
</organism>
<feature type="chain" id="PRO_5015103239" description="Secreted protein" evidence="1">
    <location>
        <begin position="24"/>
        <end position="88"/>
    </location>
</feature>
<accession>A0A2P2QNL8</accession>
<dbReference type="EMBL" id="GGEC01087997">
    <property type="protein sequence ID" value="MBX68481.1"/>
    <property type="molecule type" value="Transcribed_RNA"/>
</dbReference>
<evidence type="ECO:0000313" key="2">
    <source>
        <dbReference type="EMBL" id="MBX68481.1"/>
    </source>
</evidence>
<dbReference type="AlphaFoldDB" id="A0A2P2QNL8"/>
<sequence length="88" mass="10488">MVWQWYLPLFLAYMYVLLTHTHKQPCVIVSITFRPTSLGNHGAPSLTMQTIKSFLCFKCSLWLINSFRNKNFEMYDTRKWVQPVRQSV</sequence>
<keyword evidence="1" id="KW-0732">Signal</keyword>
<reference evidence="2" key="1">
    <citation type="submission" date="2018-02" db="EMBL/GenBank/DDBJ databases">
        <title>Rhizophora mucronata_Transcriptome.</title>
        <authorList>
            <person name="Meera S.P."/>
            <person name="Sreeshan A."/>
            <person name="Augustine A."/>
        </authorList>
    </citation>
    <scope>NUCLEOTIDE SEQUENCE</scope>
    <source>
        <tissue evidence="2">Leaf</tissue>
    </source>
</reference>
<feature type="signal peptide" evidence="1">
    <location>
        <begin position="1"/>
        <end position="23"/>
    </location>
</feature>
<name>A0A2P2QNL8_RHIMU</name>
<evidence type="ECO:0008006" key="3">
    <source>
        <dbReference type="Google" id="ProtNLM"/>
    </source>
</evidence>